<accession>A0A7M5WWW0</accession>
<evidence type="ECO:0000313" key="3">
    <source>
        <dbReference type="Proteomes" id="UP000594262"/>
    </source>
</evidence>
<dbReference type="EnsemblMetazoa" id="CLYHEMT014360.1">
    <property type="protein sequence ID" value="CLYHEMP014360.1"/>
    <property type="gene ID" value="CLYHEMG014360"/>
</dbReference>
<keyword evidence="1" id="KW-0472">Membrane</keyword>
<proteinExistence type="predicted"/>
<feature type="transmembrane region" description="Helical" evidence="1">
    <location>
        <begin position="241"/>
        <end position="263"/>
    </location>
</feature>
<reference evidence="2" key="1">
    <citation type="submission" date="2021-01" db="UniProtKB">
        <authorList>
            <consortium name="EnsemblMetazoa"/>
        </authorList>
    </citation>
    <scope>IDENTIFICATION</scope>
</reference>
<dbReference type="AlphaFoldDB" id="A0A7M5WWW0"/>
<sequence length="295" mass="34055">KHLVTDDSSLPKYCNVDYLIKNYINIGKSINHIIQSYTYKCNYVRSFCFIDGIPFWYLTTNTNLYSYGAFFQRSPVSKCKYIYIQLDRGNETLKGNFVDIYDYNETGPGRNVFYSQIGTFTDEDFAADVKVSLYGFPGGNLASSINVLTPRSKCEFDAMHGLINFWIQQRKEGVRCTIYKNNYMQVVARQFCERALQSDKENIKQNIGKYLVYIEQECIVYFKYPQVLSTNNNVSDLESKLTYIVPIGCSVLILIFLVTFLVCKRRQISDICKLMTQKPDKKVIAVVALENLPTD</sequence>
<dbReference type="Proteomes" id="UP000594262">
    <property type="component" value="Unplaced"/>
</dbReference>
<keyword evidence="1" id="KW-0812">Transmembrane</keyword>
<protein>
    <submittedName>
        <fullName evidence="2">Uncharacterized protein</fullName>
    </submittedName>
</protein>
<keyword evidence="3" id="KW-1185">Reference proteome</keyword>
<organism evidence="2 3">
    <name type="scientific">Clytia hemisphaerica</name>
    <dbReference type="NCBI Taxonomy" id="252671"/>
    <lineage>
        <taxon>Eukaryota</taxon>
        <taxon>Metazoa</taxon>
        <taxon>Cnidaria</taxon>
        <taxon>Hydrozoa</taxon>
        <taxon>Hydroidolina</taxon>
        <taxon>Leptothecata</taxon>
        <taxon>Obeliida</taxon>
        <taxon>Clytiidae</taxon>
        <taxon>Clytia</taxon>
    </lineage>
</organism>
<keyword evidence="1" id="KW-1133">Transmembrane helix</keyword>
<name>A0A7M5WWW0_9CNID</name>
<evidence type="ECO:0000256" key="1">
    <source>
        <dbReference type="SAM" id="Phobius"/>
    </source>
</evidence>
<evidence type="ECO:0000313" key="2">
    <source>
        <dbReference type="EnsemblMetazoa" id="CLYHEMP014360.1"/>
    </source>
</evidence>